<dbReference type="Proteomes" id="UP001160390">
    <property type="component" value="Unassembled WGS sequence"/>
</dbReference>
<proteinExistence type="predicted"/>
<evidence type="ECO:0000313" key="2">
    <source>
        <dbReference type="EMBL" id="CAI6099701.1"/>
    </source>
</evidence>
<sequence length="79" mass="8652">MTILRMYKAIKFIDSNDVTADFGSLILTSMAELTIGLICSCFPAVSILIKRQSSPGSSHAAIRTSSIFDRLSAILRAWE</sequence>
<dbReference type="AlphaFoldDB" id="A0AA35VBX8"/>
<organism evidence="2 3">
    <name type="scientific">Clonostachys chloroleuca</name>
    <dbReference type="NCBI Taxonomy" id="1926264"/>
    <lineage>
        <taxon>Eukaryota</taxon>
        <taxon>Fungi</taxon>
        <taxon>Dikarya</taxon>
        <taxon>Ascomycota</taxon>
        <taxon>Pezizomycotina</taxon>
        <taxon>Sordariomycetes</taxon>
        <taxon>Hypocreomycetidae</taxon>
        <taxon>Hypocreales</taxon>
        <taxon>Bionectriaceae</taxon>
        <taxon>Clonostachys</taxon>
    </lineage>
</organism>
<gene>
    <name evidence="2" type="ORF">CCHLO57077_00018906</name>
</gene>
<protein>
    <recommendedName>
        <fullName evidence="1">Rhodopsin domain-containing protein</fullName>
    </recommendedName>
</protein>
<feature type="domain" description="Rhodopsin" evidence="1">
    <location>
        <begin position="2"/>
        <end position="51"/>
    </location>
</feature>
<evidence type="ECO:0000313" key="3">
    <source>
        <dbReference type="Proteomes" id="UP001160390"/>
    </source>
</evidence>
<accession>A0AA35VBX8</accession>
<name>A0AA35VBX8_9HYPO</name>
<dbReference type="EMBL" id="CABFNP030001328">
    <property type="protein sequence ID" value="CAI6099701.1"/>
    <property type="molecule type" value="Genomic_DNA"/>
</dbReference>
<comment type="caution">
    <text evidence="2">The sequence shown here is derived from an EMBL/GenBank/DDBJ whole genome shotgun (WGS) entry which is preliminary data.</text>
</comment>
<keyword evidence="3" id="KW-1185">Reference proteome</keyword>
<dbReference type="Pfam" id="PF20684">
    <property type="entry name" value="Fung_rhodopsin"/>
    <property type="match status" value="1"/>
</dbReference>
<reference evidence="2" key="1">
    <citation type="submission" date="2023-01" db="EMBL/GenBank/DDBJ databases">
        <authorList>
            <person name="Piombo E."/>
        </authorList>
    </citation>
    <scope>NUCLEOTIDE SEQUENCE</scope>
</reference>
<dbReference type="InterPro" id="IPR049326">
    <property type="entry name" value="Rhodopsin_dom_fungi"/>
</dbReference>
<evidence type="ECO:0000259" key="1">
    <source>
        <dbReference type="Pfam" id="PF20684"/>
    </source>
</evidence>